<gene>
    <name evidence="2" type="ORF">LCGC14_2769990</name>
</gene>
<dbReference type="AlphaFoldDB" id="A0A0F8YWH5"/>
<protein>
    <submittedName>
        <fullName evidence="2">Uncharacterized protein</fullName>
    </submittedName>
</protein>
<feature type="region of interest" description="Disordered" evidence="1">
    <location>
        <begin position="163"/>
        <end position="245"/>
    </location>
</feature>
<proteinExistence type="predicted"/>
<sequence length="245" mass="26776">MLLIRAALAAVIALTLCSQASAALGKADAQSIIENTAEGETSPPLTVEDTEENLDAIIANAVAPPLTEPVRVRSGMLTVKLEGAAFGQTLEEIGRQAGFEVAVSPEIASKQLSTTFRDMELQKGIQRLLSLISHRNFFIYYGADDSITRIEVYYAGEALKPARSKQNIRSNTGQNIPTPGTTRPRNTGVNRTPAQDRNIKPRTVPGRLPVTRRAPSSQGDGEKDVPYIVPQQEPQYIPPYNRRRR</sequence>
<feature type="compositionally biased region" description="Polar residues" evidence="1">
    <location>
        <begin position="164"/>
        <end position="176"/>
    </location>
</feature>
<evidence type="ECO:0000313" key="2">
    <source>
        <dbReference type="EMBL" id="KKK85768.1"/>
    </source>
</evidence>
<reference evidence="2" key="1">
    <citation type="journal article" date="2015" name="Nature">
        <title>Complex archaea that bridge the gap between prokaryotes and eukaryotes.</title>
        <authorList>
            <person name="Spang A."/>
            <person name="Saw J.H."/>
            <person name="Jorgensen S.L."/>
            <person name="Zaremba-Niedzwiedzka K."/>
            <person name="Martijn J."/>
            <person name="Lind A.E."/>
            <person name="van Eijk R."/>
            <person name="Schleper C."/>
            <person name="Guy L."/>
            <person name="Ettema T.J."/>
        </authorList>
    </citation>
    <scope>NUCLEOTIDE SEQUENCE</scope>
</reference>
<feature type="compositionally biased region" description="Low complexity" evidence="1">
    <location>
        <begin position="177"/>
        <end position="188"/>
    </location>
</feature>
<organism evidence="2">
    <name type="scientific">marine sediment metagenome</name>
    <dbReference type="NCBI Taxonomy" id="412755"/>
    <lineage>
        <taxon>unclassified sequences</taxon>
        <taxon>metagenomes</taxon>
        <taxon>ecological metagenomes</taxon>
    </lineage>
</organism>
<comment type="caution">
    <text evidence="2">The sequence shown here is derived from an EMBL/GenBank/DDBJ whole genome shotgun (WGS) entry which is preliminary data.</text>
</comment>
<dbReference type="EMBL" id="LAZR01051154">
    <property type="protein sequence ID" value="KKK85768.1"/>
    <property type="molecule type" value="Genomic_DNA"/>
</dbReference>
<evidence type="ECO:0000256" key="1">
    <source>
        <dbReference type="SAM" id="MobiDB-lite"/>
    </source>
</evidence>
<accession>A0A0F8YWH5</accession>
<name>A0A0F8YWH5_9ZZZZ</name>